<dbReference type="AlphaFoldDB" id="Q119M6"/>
<name>Q119M6_TRIEI</name>
<dbReference type="eggNOG" id="ENOG5032T20">
    <property type="taxonomic scope" value="Bacteria"/>
</dbReference>
<dbReference type="STRING" id="203124.Tery_0323"/>
<organism evidence="1">
    <name type="scientific">Trichodesmium erythraeum (strain IMS101)</name>
    <dbReference type="NCBI Taxonomy" id="203124"/>
    <lineage>
        <taxon>Bacteria</taxon>
        <taxon>Bacillati</taxon>
        <taxon>Cyanobacteriota</taxon>
        <taxon>Cyanophyceae</taxon>
        <taxon>Oscillatoriophycideae</taxon>
        <taxon>Oscillatoriales</taxon>
        <taxon>Microcoleaceae</taxon>
        <taxon>Trichodesmium</taxon>
    </lineage>
</organism>
<accession>Q119M6</accession>
<gene>
    <name evidence="1" type="ordered locus">Tery_0323</name>
</gene>
<dbReference type="EMBL" id="CP000393">
    <property type="protein sequence ID" value="ABG49798.1"/>
    <property type="molecule type" value="Genomic_DNA"/>
</dbReference>
<dbReference type="RefSeq" id="WP_011610194.1">
    <property type="nucleotide sequence ID" value="NC_008312.1"/>
</dbReference>
<reference evidence="1" key="1">
    <citation type="submission" date="2006-06" db="EMBL/GenBank/DDBJ databases">
        <title>Complete sequence of Trichodesmium erythraeum IMS101.</title>
        <authorList>
            <consortium name="US DOE Joint Genome Institute"/>
            <person name="Copeland A."/>
            <person name="Lucas S."/>
            <person name="Lapidus A."/>
            <person name="Barry K."/>
            <person name="Detter J.C."/>
            <person name="Glavina del Rio T."/>
            <person name="Hammon N."/>
            <person name="Israni S."/>
            <person name="Dalin E."/>
            <person name="Tice H."/>
            <person name="Pitluck S."/>
            <person name="Kiss H."/>
            <person name="Munk A.C."/>
            <person name="Brettin T."/>
            <person name="Bruce D."/>
            <person name="Han C."/>
            <person name="Tapia R."/>
            <person name="Gilna P."/>
            <person name="Schmutz J."/>
            <person name="Larimer F."/>
            <person name="Land M."/>
            <person name="Hauser L."/>
            <person name="Kyrpides N."/>
            <person name="Kim E."/>
            <person name="Richardson P."/>
        </authorList>
    </citation>
    <scope>NUCLEOTIDE SEQUENCE [LARGE SCALE GENOMIC DNA]</scope>
    <source>
        <strain evidence="1">IMS101</strain>
    </source>
</reference>
<proteinExistence type="predicted"/>
<dbReference type="HOGENOM" id="CLU_093454_1_0_3"/>
<sequence>MPNMNFYHFLSDKSPLYQPQKYLSKPWVYLTTIQLFTCGLLMAIPEVATAQVNRKSFIICSRDLLSVGLSEREVANACSAALKPKDLSKCVTKIYDNTTEELSAEEILLNCQKVRRVDELGTCVERINKSVQDTSNQENILESCRISLLPESFSSCVIGLNANLGLSTEELLTTCLNPNQEKTELSGD</sequence>
<dbReference type="KEGG" id="ter:Tery_0323"/>
<evidence type="ECO:0000313" key="1">
    <source>
        <dbReference type="EMBL" id="ABG49798.1"/>
    </source>
</evidence>
<protein>
    <submittedName>
        <fullName evidence="1">Uncharacterized protein</fullName>
    </submittedName>
</protein>
<dbReference type="OrthoDB" id="425719at2"/>